<dbReference type="OrthoDB" id="8481382at2"/>
<evidence type="ECO:0000313" key="1">
    <source>
        <dbReference type="EMBL" id="SHH63325.1"/>
    </source>
</evidence>
<organism evidence="1 2">
    <name type="scientific">Bradyrhizobium erythrophlei</name>
    <dbReference type="NCBI Taxonomy" id="1437360"/>
    <lineage>
        <taxon>Bacteria</taxon>
        <taxon>Pseudomonadati</taxon>
        <taxon>Pseudomonadota</taxon>
        <taxon>Alphaproteobacteria</taxon>
        <taxon>Hyphomicrobiales</taxon>
        <taxon>Nitrobacteraceae</taxon>
        <taxon>Bradyrhizobium</taxon>
    </lineage>
</organism>
<accession>A0A1M5UJY0</accession>
<reference evidence="1 2" key="1">
    <citation type="submission" date="2016-11" db="EMBL/GenBank/DDBJ databases">
        <authorList>
            <person name="Jaros S."/>
            <person name="Januszkiewicz K."/>
            <person name="Wedrychowicz H."/>
        </authorList>
    </citation>
    <scope>NUCLEOTIDE SEQUENCE [LARGE SCALE GENOMIC DNA]</scope>
    <source>
        <strain evidence="1 2">GAS242</strain>
    </source>
</reference>
<sequence length="102" mass="11157">MSVSSTGFLPKSILAAPTTSTATLTPKPAQTAEQKFLEYAKMTPAERMHAQMLAELGVTEDQFKAMSPADQQKIEDKIRDMIKKQVDNGSEKRAGLITDKSV</sequence>
<protein>
    <submittedName>
        <fullName evidence="1">Uncharacterized protein</fullName>
    </submittedName>
</protein>
<dbReference type="RefSeq" id="WP_079571878.1">
    <property type="nucleotide sequence ID" value="NZ_LT670818.1"/>
</dbReference>
<dbReference type="AlphaFoldDB" id="A0A1M5UJY0"/>
<evidence type="ECO:0000313" key="2">
    <source>
        <dbReference type="Proteomes" id="UP000190675"/>
    </source>
</evidence>
<name>A0A1M5UJY0_9BRAD</name>
<dbReference type="EMBL" id="LT670818">
    <property type="protein sequence ID" value="SHH63325.1"/>
    <property type="molecule type" value="Genomic_DNA"/>
</dbReference>
<proteinExistence type="predicted"/>
<gene>
    <name evidence="1" type="ORF">SAMN05444169_8474</name>
</gene>
<dbReference type="Proteomes" id="UP000190675">
    <property type="component" value="Chromosome I"/>
</dbReference>